<accession>A0ABS3QLA6</accession>
<protein>
    <recommendedName>
        <fullName evidence="4">PsbP C-terminal domain-containing protein</fullName>
    </recommendedName>
</protein>
<evidence type="ECO:0000313" key="3">
    <source>
        <dbReference type="Proteomes" id="UP000664369"/>
    </source>
</evidence>
<dbReference type="Proteomes" id="UP000664369">
    <property type="component" value="Unassembled WGS sequence"/>
</dbReference>
<evidence type="ECO:0008006" key="4">
    <source>
        <dbReference type="Google" id="ProtNLM"/>
    </source>
</evidence>
<dbReference type="RefSeq" id="WP_208177814.1">
    <property type="nucleotide sequence ID" value="NZ_JAGETZ010000014.1"/>
</dbReference>
<proteinExistence type="predicted"/>
<keyword evidence="1" id="KW-0732">Signal</keyword>
<keyword evidence="3" id="KW-1185">Reference proteome</keyword>
<feature type="chain" id="PRO_5047487023" description="PsbP C-terminal domain-containing protein" evidence="1">
    <location>
        <begin position="21"/>
        <end position="198"/>
    </location>
</feature>
<feature type="signal peptide" evidence="1">
    <location>
        <begin position="1"/>
        <end position="20"/>
    </location>
</feature>
<comment type="caution">
    <text evidence="2">The sequence shown here is derived from an EMBL/GenBank/DDBJ whole genome shotgun (WGS) entry which is preliminary data.</text>
</comment>
<evidence type="ECO:0000256" key="1">
    <source>
        <dbReference type="SAM" id="SignalP"/>
    </source>
</evidence>
<dbReference type="EMBL" id="JAGETZ010000014">
    <property type="protein sequence ID" value="MBO2012050.1"/>
    <property type="molecule type" value="Genomic_DNA"/>
</dbReference>
<organism evidence="2 3">
    <name type="scientific">Hymenobacter negativus</name>
    <dbReference type="NCBI Taxonomy" id="2795026"/>
    <lineage>
        <taxon>Bacteria</taxon>
        <taxon>Pseudomonadati</taxon>
        <taxon>Bacteroidota</taxon>
        <taxon>Cytophagia</taxon>
        <taxon>Cytophagales</taxon>
        <taxon>Hymenobacteraceae</taxon>
        <taxon>Hymenobacter</taxon>
    </lineage>
</organism>
<name>A0ABS3QLA6_9BACT</name>
<gene>
    <name evidence="2" type="ORF">J4E00_23495</name>
</gene>
<sequence>MVRPFIFVFCGLLLVRSAAAQTPTPAQAPATAPAEAPMGFHWQPLPEVKATMLLPYTWNYKAETSRDAQAYFLTREKIVPGGQFQTGMSLNVVRQITAKSKQAAGAYAQAFSARSGRGAGQQVLGQETKAQGPLRLFGVRYRVGTGAAGPKIIQQWAIANTTTDTFYLLVFESPEKDWPQAWKLGEEMIKQLRLDSGV</sequence>
<evidence type="ECO:0000313" key="2">
    <source>
        <dbReference type="EMBL" id="MBO2012050.1"/>
    </source>
</evidence>
<reference evidence="2 3" key="1">
    <citation type="submission" date="2021-03" db="EMBL/GenBank/DDBJ databases">
        <authorList>
            <person name="Kim M.K."/>
        </authorList>
    </citation>
    <scope>NUCLEOTIDE SEQUENCE [LARGE SCALE GENOMIC DNA]</scope>
    <source>
        <strain evidence="2 3">BT442</strain>
    </source>
</reference>